<reference evidence="1" key="1">
    <citation type="submission" date="2020-03" db="EMBL/GenBank/DDBJ databases">
        <title>The deep terrestrial virosphere.</title>
        <authorList>
            <person name="Holmfeldt K."/>
            <person name="Nilsson E."/>
            <person name="Simone D."/>
            <person name="Lopez-Fernandez M."/>
            <person name="Wu X."/>
            <person name="de Brujin I."/>
            <person name="Lundin D."/>
            <person name="Andersson A."/>
            <person name="Bertilsson S."/>
            <person name="Dopson M."/>
        </authorList>
    </citation>
    <scope>NUCLEOTIDE SEQUENCE</scope>
    <source>
        <strain evidence="1">MM415B04369</strain>
    </source>
</reference>
<gene>
    <name evidence="1" type="ORF">MM415B04369_0011</name>
</gene>
<sequence>MPKLKEEKEQEDGWTRWVPPLMIGYKMACCDCGLVHNMEFKAVKITAKNDDDTWEYKELDIDKFRIIMRAKRNNRSTGQTRRQKHEKDI</sequence>
<name>A0A6M3LFE8_9ZZZZ</name>
<dbReference type="AlphaFoldDB" id="A0A6M3LFE8"/>
<organism evidence="1">
    <name type="scientific">viral metagenome</name>
    <dbReference type="NCBI Taxonomy" id="1070528"/>
    <lineage>
        <taxon>unclassified sequences</taxon>
        <taxon>metagenomes</taxon>
        <taxon>organismal metagenomes</taxon>
    </lineage>
</organism>
<proteinExistence type="predicted"/>
<accession>A0A6M3LFE8</accession>
<dbReference type="EMBL" id="MT143121">
    <property type="protein sequence ID" value="QJA93089.1"/>
    <property type="molecule type" value="Genomic_DNA"/>
</dbReference>
<protein>
    <submittedName>
        <fullName evidence="1">Uncharacterized protein</fullName>
    </submittedName>
</protein>
<evidence type="ECO:0000313" key="1">
    <source>
        <dbReference type="EMBL" id="QJA93089.1"/>
    </source>
</evidence>